<evidence type="ECO:0000313" key="8">
    <source>
        <dbReference type="Ensembl" id="ENSLACP00000009242.1"/>
    </source>
</evidence>
<evidence type="ECO:0000256" key="6">
    <source>
        <dbReference type="PROSITE-ProRule" id="PRU00723"/>
    </source>
</evidence>
<keyword evidence="4" id="KW-0347">Helicase</keyword>
<dbReference type="eggNOG" id="KOG2102">
    <property type="taxonomic scope" value="Eukaryota"/>
</dbReference>
<dbReference type="Pfam" id="PF13086">
    <property type="entry name" value="AAA_11"/>
    <property type="match status" value="2"/>
</dbReference>
<reference evidence="8" key="2">
    <citation type="submission" date="2025-08" db="UniProtKB">
        <authorList>
            <consortium name="Ensembl"/>
        </authorList>
    </citation>
    <scope>IDENTIFICATION</scope>
</reference>
<dbReference type="SUPFAM" id="SSF52540">
    <property type="entry name" value="P-loop containing nucleoside triphosphate hydrolases"/>
    <property type="match status" value="2"/>
</dbReference>
<dbReference type="EMBL" id="AFYH01199497">
    <property type="status" value="NOT_ANNOTATED_CDS"/>
    <property type="molecule type" value="Genomic_DNA"/>
</dbReference>
<dbReference type="EMBL" id="AFYH01199492">
    <property type="status" value="NOT_ANNOTATED_CDS"/>
    <property type="molecule type" value="Genomic_DNA"/>
</dbReference>
<dbReference type="Gene3D" id="3.30.160.60">
    <property type="entry name" value="Classic Zinc Finger"/>
    <property type="match status" value="1"/>
</dbReference>
<dbReference type="PANTHER" id="PTHR43788">
    <property type="entry name" value="DNA2/NAM7 HELICASE FAMILY MEMBER"/>
    <property type="match status" value="1"/>
</dbReference>
<evidence type="ECO:0000256" key="2">
    <source>
        <dbReference type="ARBA" id="ARBA00022741"/>
    </source>
</evidence>
<reference evidence="9" key="1">
    <citation type="submission" date="2011-08" db="EMBL/GenBank/DDBJ databases">
        <title>The draft genome of Latimeria chalumnae.</title>
        <authorList>
            <person name="Di Palma F."/>
            <person name="Alfoldi J."/>
            <person name="Johnson J."/>
            <person name="Berlin A."/>
            <person name="Gnerre S."/>
            <person name="Jaffe D."/>
            <person name="MacCallum I."/>
            <person name="Young S."/>
            <person name="Walker B.J."/>
            <person name="Lander E."/>
            <person name="Lindblad-Toh K."/>
        </authorList>
    </citation>
    <scope>NUCLEOTIDE SEQUENCE [LARGE SCALE GENOMIC DNA]</scope>
    <source>
        <strain evidence="9">Wild caught</strain>
    </source>
</reference>
<dbReference type="EMBL" id="AFYH01199491">
    <property type="status" value="NOT_ANNOTATED_CDS"/>
    <property type="molecule type" value="Genomic_DNA"/>
</dbReference>
<dbReference type="Gene3D" id="3.40.50.300">
    <property type="entry name" value="P-loop containing nucleotide triphosphate hydrolases"/>
    <property type="match status" value="4"/>
</dbReference>
<keyword evidence="6" id="KW-0862">Zinc</keyword>
<dbReference type="EMBL" id="AFYH01199500">
    <property type="status" value="NOT_ANNOTATED_CDS"/>
    <property type="molecule type" value="Genomic_DNA"/>
</dbReference>
<reference evidence="8" key="3">
    <citation type="submission" date="2025-09" db="UniProtKB">
        <authorList>
            <consortium name="Ensembl"/>
        </authorList>
    </citation>
    <scope>IDENTIFICATION</scope>
</reference>
<dbReference type="PROSITE" id="PS01175">
    <property type="entry name" value="RIBONUCLEASE_II"/>
    <property type="match status" value="1"/>
</dbReference>
<dbReference type="GO" id="GO:0005524">
    <property type="term" value="F:ATP binding"/>
    <property type="evidence" value="ECO:0007669"/>
    <property type="project" value="UniProtKB-KW"/>
</dbReference>
<dbReference type="SUPFAM" id="SSF50249">
    <property type="entry name" value="Nucleic acid-binding proteins"/>
    <property type="match status" value="2"/>
</dbReference>
<dbReference type="CDD" id="cd18040">
    <property type="entry name" value="DEXXc_HELZ2-C"/>
    <property type="match status" value="1"/>
</dbReference>
<dbReference type="EMBL" id="AFYH01199498">
    <property type="status" value="NOT_ANNOTATED_CDS"/>
    <property type="molecule type" value="Genomic_DNA"/>
</dbReference>
<dbReference type="CDD" id="cd18808">
    <property type="entry name" value="SF1_C_Upf1"/>
    <property type="match status" value="2"/>
</dbReference>
<dbReference type="PROSITE" id="PS50103">
    <property type="entry name" value="ZF_C3H1"/>
    <property type="match status" value="1"/>
</dbReference>
<dbReference type="InterPro" id="IPR047187">
    <property type="entry name" value="SF1_C_Upf1"/>
</dbReference>
<dbReference type="Ensembl" id="ENSLACT00000009313.1">
    <property type="protein sequence ID" value="ENSLACP00000009242.1"/>
    <property type="gene ID" value="ENSLACG00000008155.1"/>
</dbReference>
<keyword evidence="2" id="KW-0547">Nucleotide-binding</keyword>
<dbReference type="eggNOG" id="KOG1804">
    <property type="taxonomic scope" value="Eukaryota"/>
</dbReference>
<dbReference type="FunFam" id="3.40.50.300:FF:001373">
    <property type="entry name" value="Helicase with zinc finger domain 2"/>
    <property type="match status" value="1"/>
</dbReference>
<dbReference type="EMBL" id="AFYH01199499">
    <property type="status" value="NOT_ANNOTATED_CDS"/>
    <property type="molecule type" value="Genomic_DNA"/>
</dbReference>
<feature type="domain" description="C3H1-type" evidence="7">
    <location>
        <begin position="224"/>
        <end position="253"/>
    </location>
</feature>
<comment type="similarity">
    <text evidence="1">Belongs to the DNA2/NAM7 helicase family.</text>
</comment>
<accession>H3AHX1</accession>
<dbReference type="Pfam" id="PF25049">
    <property type="entry name" value="OB_HELZ2"/>
    <property type="match status" value="1"/>
</dbReference>
<dbReference type="PANTHER" id="PTHR43788:SF16">
    <property type="entry name" value="HELICASE WITH ZINC FINGER 2"/>
    <property type="match status" value="1"/>
</dbReference>
<proteinExistence type="inferred from homology"/>
<organism evidence="8 9">
    <name type="scientific">Latimeria chalumnae</name>
    <name type="common">Coelacanth</name>
    <dbReference type="NCBI Taxonomy" id="7897"/>
    <lineage>
        <taxon>Eukaryota</taxon>
        <taxon>Metazoa</taxon>
        <taxon>Chordata</taxon>
        <taxon>Craniata</taxon>
        <taxon>Vertebrata</taxon>
        <taxon>Euteleostomi</taxon>
        <taxon>Coelacanthiformes</taxon>
        <taxon>Coelacanthidae</taxon>
        <taxon>Latimeria</taxon>
    </lineage>
</organism>
<dbReference type="Pfam" id="PF13087">
    <property type="entry name" value="AAA_12"/>
    <property type="match status" value="2"/>
</dbReference>
<dbReference type="SMART" id="SM00955">
    <property type="entry name" value="RNB"/>
    <property type="match status" value="1"/>
</dbReference>
<dbReference type="OMA" id="ATLQYCC"/>
<dbReference type="EMBL" id="AFYH01199494">
    <property type="status" value="NOT_ANNOTATED_CDS"/>
    <property type="molecule type" value="Genomic_DNA"/>
</dbReference>
<dbReference type="InterPro" id="IPR022966">
    <property type="entry name" value="RNase_II/R_CS"/>
</dbReference>
<evidence type="ECO:0000256" key="3">
    <source>
        <dbReference type="ARBA" id="ARBA00022801"/>
    </source>
</evidence>
<dbReference type="GO" id="GO:0043139">
    <property type="term" value="F:5'-3' DNA helicase activity"/>
    <property type="evidence" value="ECO:0007669"/>
    <property type="project" value="TreeGrafter"/>
</dbReference>
<evidence type="ECO:0000259" key="7">
    <source>
        <dbReference type="PROSITE" id="PS50103"/>
    </source>
</evidence>
<feature type="zinc finger region" description="C3H1-type" evidence="6">
    <location>
        <begin position="224"/>
        <end position="253"/>
    </location>
</feature>
<dbReference type="InterPro" id="IPR000571">
    <property type="entry name" value="Znf_CCCH"/>
</dbReference>
<dbReference type="GeneTree" id="ENSGT00940000160694"/>
<keyword evidence="6" id="KW-0479">Metal-binding</keyword>
<dbReference type="FunCoup" id="H3AHX1">
    <property type="interactions" value="692"/>
</dbReference>
<dbReference type="InterPro" id="IPR012340">
    <property type="entry name" value="NA-bd_OB-fold"/>
</dbReference>
<dbReference type="EMBL" id="AFYH01199495">
    <property type="status" value="NOT_ANNOTATED_CDS"/>
    <property type="molecule type" value="Genomic_DNA"/>
</dbReference>
<dbReference type="InterPro" id="IPR013087">
    <property type="entry name" value="Znf_C2H2_type"/>
</dbReference>
<keyword evidence="3" id="KW-0378">Hydrolase</keyword>
<evidence type="ECO:0000256" key="4">
    <source>
        <dbReference type="ARBA" id="ARBA00022806"/>
    </source>
</evidence>
<dbReference type="InterPro" id="IPR050534">
    <property type="entry name" value="Coronavir_polyprotein_1ab"/>
</dbReference>
<keyword evidence="9" id="KW-1185">Reference proteome</keyword>
<name>H3AHX1_LATCH</name>
<dbReference type="InterPro" id="IPR027417">
    <property type="entry name" value="P-loop_NTPase"/>
</dbReference>
<dbReference type="PROSITE" id="PS00028">
    <property type="entry name" value="ZINC_FINGER_C2H2_1"/>
    <property type="match status" value="1"/>
</dbReference>
<dbReference type="Pfam" id="PF00773">
    <property type="entry name" value="RNB"/>
    <property type="match status" value="1"/>
</dbReference>
<keyword evidence="6" id="KW-0863">Zinc-finger</keyword>
<evidence type="ECO:0000256" key="1">
    <source>
        <dbReference type="ARBA" id="ARBA00007913"/>
    </source>
</evidence>
<dbReference type="HOGENOM" id="CLU_000407_0_0_1"/>
<dbReference type="EMBL" id="AFYH01199493">
    <property type="status" value="NOT_ANNOTATED_CDS"/>
    <property type="molecule type" value="Genomic_DNA"/>
</dbReference>
<gene>
    <name evidence="8" type="primary">HELZ2</name>
</gene>
<evidence type="ECO:0000313" key="9">
    <source>
        <dbReference type="Proteomes" id="UP000008672"/>
    </source>
</evidence>
<dbReference type="EMBL" id="AFYH01199496">
    <property type="status" value="NOT_ANNOTATED_CDS"/>
    <property type="molecule type" value="Genomic_DNA"/>
</dbReference>
<dbReference type="InterPro" id="IPR001900">
    <property type="entry name" value="RNase_II/R"/>
</dbReference>
<dbReference type="InterPro" id="IPR056787">
    <property type="entry name" value="OB_HELZ2"/>
</dbReference>
<protein>
    <submittedName>
        <fullName evidence="8">Helicase with zinc finger 2</fullName>
    </submittedName>
</protein>
<dbReference type="InterPro" id="IPR041677">
    <property type="entry name" value="DNA2/NAM7_AAA_11"/>
</dbReference>
<dbReference type="GO" id="GO:0003723">
    <property type="term" value="F:RNA binding"/>
    <property type="evidence" value="ECO:0007669"/>
    <property type="project" value="InterPro"/>
</dbReference>
<evidence type="ECO:0000256" key="5">
    <source>
        <dbReference type="ARBA" id="ARBA00022840"/>
    </source>
</evidence>
<keyword evidence="5" id="KW-0067">ATP-binding</keyword>
<dbReference type="InterPro" id="IPR041679">
    <property type="entry name" value="DNA2/NAM7-like_C"/>
</dbReference>
<dbReference type="GO" id="GO:0000175">
    <property type="term" value="F:3'-5'-RNA exonuclease activity"/>
    <property type="evidence" value="ECO:0007669"/>
    <property type="project" value="UniProtKB-ARBA"/>
</dbReference>
<sequence length="2883" mass="329289">RRVTGYKMADPSSKELDPNILQSVLRNMELRLVCSLCSKWENESTLTLQDLNHCCKNEVLVAQQKNDPGTKWRRIRRRPSFINPIKYECCRYYKMGRGCIRHRNQCTFAWSREEVLVWTFEKDRGLQRKDLRRLILKRQNRGKRMTAQEGCDVEAEEILSEFQGGFQEVCENCFHQRPQQIVQKGLGDGCSAWAQHRWRPLLVHIVTEASRKKQCEEIRPLPERDRLSYCKYVSTGQPCRHGAHRCNFAHSAVEMAVWQAERMAGLKRSDLLLLSSQRKQDTAGSEAPAEAQVEFYCRVCLVTFSSQETFESHCSSLEHAQMIIMDTSTEWKYRTPPNGVKGFTLCERYVILFRSCNISEICFGKHEPEKKKSFLQKKKKKRENLKSCLFEVPLRPFLARGVGHFFFSSNFQMSEKLEGVSISCDKPLTIPSKERRSKLKWNFKVCSKETLEHVALLKREVGATFTLVGEALPKDCTHSEGKKFKKTKAATQVGVSFQSFNFGSYEQWVVFDFGTRPVLVRKLRVQVGGEEVQPQVLGSAGEVQLVRLERWHSGNRRIVPCVEKTEAELLLQKKYKPPSLSLAYQRLQTENSPITRMNYKDSMHNFLFREEAAEEEVLSRLSLQVVVSLKDMISGPVGMTFPYPGHLFVEVPIPSILTLDMDEGYLLRRAVKTALLALHPLLNNFVYEALVRHDLSSEKHLYLEVSDRCCQELGLEKGRSCSIEVQFQLDRQQFCLWHNAMDRLPDVKAVFPDFAACSIPQYDRNLSQGNRKQKSAVSFIAGRVGGIRMVPPLLIYGPFGTGKTFTLATAAIETVSQPDVRILICTHTNSAADIYVRQYLHPYVMAGHPEATPLRIKYIKRAVNTTDLDTLRYCILSEDRCSFAYPSRAELDSHRIVITTAGGASYFQLLNLPPGYFTHIMIDEAAQMLEPEALIPLTLAGNRTRIVLAGDHMQMTPKLFSLKDGVQSANFTLLNRLFHFYQKEPHQLALKSRIIFSENYRSTKGIIDFISKEFYVGKGNAILASGHIPPHPDFHPLMFCHVHGTCQMDPSSMTRFNPNEIAQVVEKVGEMLHKWPPEWGPREHRDICVLSEGSQVKIARQELRRKGLGKVTVDTLANIQGFQYRVIILTTVQTKESLQASHCTNLEFFNEARVLNTAMTRAKSQVIVVGDAVALCSFGKCSRVWKKYIQECQEHGSIYPENLSIEEIKQAVSDVERWNKSMAAEEDDSDTESWTSDTDWDLDDPILKELLDESKNVMVTVTEEGLLEIRTDNGKNFQRSQEDSYFNYPLPTLEELLERQPKSYKRCKLVKESLEKGYGITLDDCPPYRIKISGRKNCGMAFPGDEVLVEILQPTQKESGPPPLSGRVVGILKKANASRVFVCVVDEYDPHVMIPINHCITKVYTTGAKHNPNMVAIHKRCEQRYVITRYEKVKAEDKKNKLFVVEVLNWREGFYFPLGIVTEVLPVAMTLDQGVKILKLEYQISESHPNSVLKEAERCCLSNLDFTKENRKDCRDYITFTVDPKGSKDLDDAISVRDLQDCYEVGVHIADVASFVPKGSSLDAEAQKRGATYYTPTMDPLHMFPPDLSEGLFSFLPGQHRRAMSLFITVEKSTDRVVQMAFSLTLICSGRQLSYEDAEKIIHSHSRKQFDFGTLEGCIAIAYHFSRVHRKCRLAADSFYSQLDEDCSPGNQRSHQMIEEFMIMSNCSAAEFLTKKTTTKDTTPLRCQDSPTLLQLSQLKKKYNGLLPLSIHLSHHVSPETQKGQLSPNDEFRILTPLWNGLMSAAENTELYKMIDIIATDDIHPSLAPAVLEFRKLLSKSLFIRSNSAPLSKEGHYSLQVEFYTWVTSPIRRYMDLVVQRQLHAVLSKNGPKYSQGEVDLICEDFSWKNGKVLAYEKKTSSLNLAMQLKSQAVQKVAFAVEIERLGRHFKVFFAFNRDTLPDLYAVNYRALQLVEQPSYDEGQNCMKLTWRRRIYSMEANDCFLEAMAVKPIVTSVKANFWQKVLEAIKREEFKKMNDLLMAEGRSTIKQRSICNIKKKKLSDHVEVSLELSAGTPLTLQLSTNIQRGFLVPAVQLLSVAPVFDVCLEHTENPIMCFAKCAVHPSKEKYRDAVDYKRIWYPLCAMESASSAVAENDPIIIHGVVINWENRKTPNKQLMGHFILPKEYKKKWTIECDLANSYLCIRSRTLKSHVDLEDEEEHLARALESMDLSGGSMSWSQLTGDPNAYVWVAHGLAERDHSNESDSERNEDHVNFYLHYVSTDVIPMEVLQKTTTFTVEIIPKLLPDVRKESAVNNLPWASELVQSIALKREIPQQFFWLLFEGRKLYTCCCNSKEQPRVNAVCSKCVLRCEYLFPPPDTKLPKSQLVDQKNYSVPGNRFPPLNDSQNTAVRKAMRQVFTLIQGPPGTGKSVVGVHIVYWFCQLNKEIVEKTLPLEDKEERAEKCVLYCGPSNKSVDVVAEYLLKLNGLLKPLRVYSEQLETVDFPLPRGKGQTSYKLLREGKAKPELRSITLHFRIRELTNPHASEIRKYDARIRAKEDFADDEVKTYKNLLRLARLYELQQHDVILCTCSAAFNPKLSRKLNVRQILIDECAMSTEPETLIPLVSHKRAEKVVLLGDHMQLRAVVQNDFCKSLGMERSLFERYTDQAFMLDTQYRMHPEICKFPSKQFYGGQLKSGDNVRRRPPSVLHHSVKPHRSCPIIFGRVDGKEVSLVVSTEEGNENSKANREEAAQAVRIAKKLTLDGTIKPEDVAILTPYNAQVFEIKKLLQKEGIPKIVVSSIMKSQGLYLRVMPKETINNIPREKKIKNSFKEKFSSFISMVENPLNITYIVKGDEDGLCKIGNSFLLECSSLWKRLLGHYREHSCLVLAKEIDVSRRSAAR</sequence>
<dbReference type="Proteomes" id="UP000008672">
    <property type="component" value="Unassembled WGS sequence"/>
</dbReference>
<dbReference type="GO" id="GO:0008270">
    <property type="term" value="F:zinc ion binding"/>
    <property type="evidence" value="ECO:0007669"/>
    <property type="project" value="UniProtKB-KW"/>
</dbReference>
<dbReference type="STRING" id="7897.ENSLACP00000009242"/>
<dbReference type="InParanoid" id="H3AHX1"/>